<sequence>MAAVPKNLAEVGRRSSSSNRANMSHGRGGAGNIGTSDSDHNAVDLETPTLKGQIYTTGRGGSGNMAKNDDPEAARRAQDVVGHPRRESTSSTHVGRGGAANIFKPSADDIAKAKSDNAKWESAIGDEEKDVKKPQGLADKGKEWLMGKKK</sequence>
<dbReference type="PANTHER" id="PTHR34693:SF1">
    <property type="entry name" value="PROTEIN PAR32"/>
    <property type="match status" value="1"/>
</dbReference>
<dbReference type="InterPro" id="IPR022024">
    <property type="entry name" value="DUF3602"/>
</dbReference>
<dbReference type="InterPro" id="IPR053203">
    <property type="entry name" value="Cisplatin_resist-associated"/>
</dbReference>
<comment type="caution">
    <text evidence="2">The sequence shown here is derived from an EMBL/GenBank/DDBJ whole genome shotgun (WGS) entry which is preliminary data.</text>
</comment>
<feature type="compositionally biased region" description="Basic and acidic residues" evidence="1">
    <location>
        <begin position="129"/>
        <end position="150"/>
    </location>
</feature>
<protein>
    <recommendedName>
        <fullName evidence="4">PAR32 protein</fullName>
    </recommendedName>
</protein>
<evidence type="ECO:0000256" key="1">
    <source>
        <dbReference type="SAM" id="MobiDB-lite"/>
    </source>
</evidence>
<keyword evidence="3" id="KW-1185">Reference proteome</keyword>
<gene>
    <name evidence="2" type="ORF">LSUE1_G002840</name>
</gene>
<organism evidence="2 3">
    <name type="scientific">Lachnellula suecica</name>
    <dbReference type="NCBI Taxonomy" id="602035"/>
    <lineage>
        <taxon>Eukaryota</taxon>
        <taxon>Fungi</taxon>
        <taxon>Dikarya</taxon>
        <taxon>Ascomycota</taxon>
        <taxon>Pezizomycotina</taxon>
        <taxon>Leotiomycetes</taxon>
        <taxon>Helotiales</taxon>
        <taxon>Lachnaceae</taxon>
        <taxon>Lachnellula</taxon>
    </lineage>
</organism>
<dbReference type="AlphaFoldDB" id="A0A8T9CIU1"/>
<dbReference type="EMBL" id="QGMK01000293">
    <property type="protein sequence ID" value="TVY82633.1"/>
    <property type="molecule type" value="Genomic_DNA"/>
</dbReference>
<proteinExistence type="predicted"/>
<name>A0A8T9CIU1_9HELO</name>
<dbReference type="OrthoDB" id="3063476at2759"/>
<feature type="region of interest" description="Disordered" evidence="1">
    <location>
        <begin position="119"/>
        <end position="150"/>
    </location>
</feature>
<reference evidence="2 3" key="1">
    <citation type="submission" date="2018-05" db="EMBL/GenBank/DDBJ databases">
        <title>Genome sequencing and assembly of the regulated plant pathogen Lachnellula willkommii and related sister species for the development of diagnostic species identification markers.</title>
        <authorList>
            <person name="Giroux E."/>
            <person name="Bilodeau G."/>
        </authorList>
    </citation>
    <scope>NUCLEOTIDE SEQUENCE [LARGE SCALE GENOMIC DNA]</scope>
    <source>
        <strain evidence="2 3">CBS 268.59</strain>
    </source>
</reference>
<feature type="region of interest" description="Disordered" evidence="1">
    <location>
        <begin position="1"/>
        <end position="102"/>
    </location>
</feature>
<evidence type="ECO:0000313" key="3">
    <source>
        <dbReference type="Proteomes" id="UP000469558"/>
    </source>
</evidence>
<dbReference type="Pfam" id="PF12223">
    <property type="entry name" value="DUF3602"/>
    <property type="match status" value="1"/>
</dbReference>
<accession>A0A8T9CIU1</accession>
<feature type="compositionally biased region" description="Basic and acidic residues" evidence="1">
    <location>
        <begin position="67"/>
        <end position="88"/>
    </location>
</feature>
<evidence type="ECO:0000313" key="2">
    <source>
        <dbReference type="EMBL" id="TVY82633.1"/>
    </source>
</evidence>
<evidence type="ECO:0008006" key="4">
    <source>
        <dbReference type="Google" id="ProtNLM"/>
    </source>
</evidence>
<dbReference type="Proteomes" id="UP000469558">
    <property type="component" value="Unassembled WGS sequence"/>
</dbReference>
<dbReference type="PANTHER" id="PTHR34693">
    <property type="entry name" value="PROTEIN PAR32"/>
    <property type="match status" value="1"/>
</dbReference>